<reference evidence="2 3" key="1">
    <citation type="submission" date="2024-06" db="EMBL/GenBank/DDBJ databases">
        <title>Complete genome of Phlyctema vagabunda strain 19-DSS-EL-015.</title>
        <authorList>
            <person name="Fiorenzani C."/>
        </authorList>
    </citation>
    <scope>NUCLEOTIDE SEQUENCE [LARGE SCALE GENOMIC DNA]</scope>
    <source>
        <strain evidence="2 3">19-DSS-EL-015</strain>
    </source>
</reference>
<dbReference type="InterPro" id="IPR001466">
    <property type="entry name" value="Beta-lactam-related"/>
</dbReference>
<evidence type="ECO:0000259" key="1">
    <source>
        <dbReference type="Pfam" id="PF00144"/>
    </source>
</evidence>
<evidence type="ECO:0000313" key="2">
    <source>
        <dbReference type="EMBL" id="KAL3425312.1"/>
    </source>
</evidence>
<dbReference type="PANTHER" id="PTHR43283:SF7">
    <property type="entry name" value="BETA-LACTAMASE-RELATED DOMAIN-CONTAINING PROTEIN"/>
    <property type="match status" value="1"/>
</dbReference>
<dbReference type="Gene3D" id="3.40.710.10">
    <property type="entry name" value="DD-peptidase/beta-lactamase superfamily"/>
    <property type="match status" value="1"/>
</dbReference>
<comment type="caution">
    <text evidence="2">The sequence shown here is derived from an EMBL/GenBank/DDBJ whole genome shotgun (WGS) entry which is preliminary data.</text>
</comment>
<dbReference type="SUPFAM" id="SSF56601">
    <property type="entry name" value="beta-lactamase/transpeptidase-like"/>
    <property type="match status" value="1"/>
</dbReference>
<dbReference type="InterPro" id="IPR050789">
    <property type="entry name" value="Diverse_Enzym_Activities"/>
</dbReference>
<accession>A0ABR4PPN3</accession>
<protein>
    <recommendedName>
        <fullName evidence="1">Beta-lactamase-related domain-containing protein</fullName>
    </recommendedName>
</protein>
<evidence type="ECO:0000313" key="3">
    <source>
        <dbReference type="Proteomes" id="UP001629113"/>
    </source>
</evidence>
<name>A0ABR4PPN3_9HELO</name>
<organism evidence="2 3">
    <name type="scientific">Phlyctema vagabunda</name>
    <dbReference type="NCBI Taxonomy" id="108571"/>
    <lineage>
        <taxon>Eukaryota</taxon>
        <taxon>Fungi</taxon>
        <taxon>Dikarya</taxon>
        <taxon>Ascomycota</taxon>
        <taxon>Pezizomycotina</taxon>
        <taxon>Leotiomycetes</taxon>
        <taxon>Helotiales</taxon>
        <taxon>Dermateaceae</taxon>
        <taxon>Phlyctema</taxon>
    </lineage>
</organism>
<feature type="domain" description="Beta-lactamase-related" evidence="1">
    <location>
        <begin position="80"/>
        <end position="280"/>
    </location>
</feature>
<sequence length="428" mass="46415">MLFGQVAAQQTSTPKQCRLPDAAESFETALGSEVNINQTIANQAIQQFTTLGTVSIKIFRYNCLVAESPLSTPLDSVRKNIFSATKGVISILAGIAIDQGKLRLEDSIDKYLPTGPGWGDAIHRNTTILQLLTETAGTARAVIAEGATVLVDQSIPQQALGLPIVAAPGSTFLYSQRVPDLLAYVVSRAVGQDLQNFAQTYLFDLVGIPAGSYTWFRDRSGNTYGYAYLFLSSRSFARLGLMMQNRGTWNGRRVLSAQYVTAVSQPSATNQCYGLLFWTNLGSTCIAPSGYRFNRSWLPSAPRDLFAMSGSPQQKNFMIPSLNMTVSWAGVLNDLNPPADTWYNFFKVLMPGVLDLPPFVPGSYEQDPGGLQNTLDSLDLSVLLANIYSSQECNVLVCNKNVPVSGILQNVQSLLGLTAYSLGALLGF</sequence>
<dbReference type="PANTHER" id="PTHR43283">
    <property type="entry name" value="BETA-LACTAMASE-RELATED"/>
    <property type="match status" value="1"/>
</dbReference>
<gene>
    <name evidence="2" type="ORF">PVAG01_02103</name>
</gene>
<dbReference type="Pfam" id="PF00144">
    <property type="entry name" value="Beta-lactamase"/>
    <property type="match status" value="1"/>
</dbReference>
<dbReference type="InterPro" id="IPR012338">
    <property type="entry name" value="Beta-lactam/transpept-like"/>
</dbReference>
<proteinExistence type="predicted"/>
<keyword evidence="3" id="KW-1185">Reference proteome</keyword>
<dbReference type="Proteomes" id="UP001629113">
    <property type="component" value="Unassembled WGS sequence"/>
</dbReference>
<dbReference type="EMBL" id="JBFCZG010000002">
    <property type="protein sequence ID" value="KAL3425312.1"/>
    <property type="molecule type" value="Genomic_DNA"/>
</dbReference>